<evidence type="ECO:0008006" key="3">
    <source>
        <dbReference type="Google" id="ProtNLM"/>
    </source>
</evidence>
<dbReference type="Proteomes" id="UP000231366">
    <property type="component" value="Unassembled WGS sequence"/>
</dbReference>
<dbReference type="EMBL" id="PFUI01000219">
    <property type="protein sequence ID" value="PJB28884.1"/>
    <property type="molecule type" value="Genomic_DNA"/>
</dbReference>
<dbReference type="AlphaFoldDB" id="A0A2M8AS73"/>
<dbReference type="InterPro" id="IPR029063">
    <property type="entry name" value="SAM-dependent_MTases_sf"/>
</dbReference>
<sequence length="148" mass="17719">MVDKEFDISIFKEEDIDLIFSQAAFEHFDNIKKTISQLKFLKSGTVLIAEVDLKTHTRWIRDLDPLNIYRYSDFIYNLFKFSGLPNRLRPFEYKEIFEKCGWTKIRIIPLTKLEEGYLLRVNKSLNKRFHDKINQMDFLSIIICATKE</sequence>
<evidence type="ECO:0000313" key="1">
    <source>
        <dbReference type="EMBL" id="PJB28884.1"/>
    </source>
</evidence>
<dbReference type="Gene3D" id="3.40.50.150">
    <property type="entry name" value="Vaccinia Virus protein VP39"/>
    <property type="match status" value="1"/>
</dbReference>
<evidence type="ECO:0000313" key="2">
    <source>
        <dbReference type="Proteomes" id="UP000231366"/>
    </source>
</evidence>
<name>A0A2M8AS73_9BACT</name>
<proteinExistence type="predicted"/>
<accession>A0A2M8AS73</accession>
<organism evidence="1 2">
    <name type="scientific">Candidatus Desantisbacteria bacterium CG_4_9_14_3_um_filter_40_11</name>
    <dbReference type="NCBI Taxonomy" id="1974546"/>
    <lineage>
        <taxon>Bacteria</taxon>
        <taxon>Candidatus Desantisiibacteriota</taxon>
    </lineage>
</organism>
<reference evidence="2" key="1">
    <citation type="submission" date="2017-09" db="EMBL/GenBank/DDBJ databases">
        <title>Depth-based differentiation of microbial function through sediment-hosted aquifers and enrichment of novel symbionts in the deep terrestrial subsurface.</title>
        <authorList>
            <person name="Probst A.J."/>
            <person name="Ladd B."/>
            <person name="Jarett J.K."/>
            <person name="Geller-Mcgrath D.E."/>
            <person name="Sieber C.M.K."/>
            <person name="Emerson J.B."/>
            <person name="Anantharaman K."/>
            <person name="Thomas B.C."/>
            <person name="Malmstrom R."/>
            <person name="Stieglmeier M."/>
            <person name="Klingl A."/>
            <person name="Woyke T."/>
            <person name="Ryan C.M."/>
            <person name="Banfield J.F."/>
        </authorList>
    </citation>
    <scope>NUCLEOTIDE SEQUENCE [LARGE SCALE GENOMIC DNA]</scope>
</reference>
<gene>
    <name evidence="1" type="ORF">CO110_08345</name>
</gene>
<comment type="caution">
    <text evidence="1">The sequence shown here is derived from an EMBL/GenBank/DDBJ whole genome shotgun (WGS) entry which is preliminary data.</text>
</comment>
<dbReference type="SUPFAM" id="SSF53335">
    <property type="entry name" value="S-adenosyl-L-methionine-dependent methyltransferases"/>
    <property type="match status" value="1"/>
</dbReference>
<protein>
    <recommendedName>
        <fullName evidence="3">Methyltransferase type 11 domain-containing protein</fullName>
    </recommendedName>
</protein>